<comment type="caution">
    <text evidence="3">The sequence shown here is derived from an EMBL/GenBank/DDBJ whole genome shotgun (WGS) entry which is preliminary data.</text>
</comment>
<name>A0ABR8PMB6_9BACL</name>
<sequence>MTKRKWKTGIAACMVSTAILTACSQSTDPQTDAASSAKTDSAIVVNYTKDELNTEWDAANATSIELTDSGATFNETDWVSFEGKVLTIKAGGTYVLSGNSANGQIVVDAEDEVAVHLIFNGVSVTNEDGAAVNIIQAEQTILTLAKGTENSVKDGAKYEKTGEDDPNAVIFSKDDLSINGSGSLTVEGLYNNGILSKDELKIAGAQLKVQAKDDGIIGKDLAAIKDGNVTISSGGDGIKATNSKEDDKGNVALETSTIAITAGAEGIQAKNTLSVNGGTYTIAAGGGSPETVSKKAEAPPGSTSTSPEKVSKEQTGKGLKASQSITITDGSIQVDASDDAIHSNGDVTISGGTLTLETGDDGIHGDGQVTLSGGKIDILKSYEGIEGNAITISDGTISVNSTDDGVNISSTSETDDPNNDSSKRLLTISGGHLSVNANGDGLDANGSIAMTGGTVLVEGPMSDGDGALDYDETFQMDGGILIASGSAGMAMASSDSSKQPSILMTYSEVQKAGTLIHLEDSTGEAIATVAPSKDYQAVFISSPDLKKNETYSLFSGGKSTGTPVNGLYQDGTYSGGKETVSVTLTDTVTWMNESGVTEAKNNMHGAPNGGMPGGSDGNNFEKGQKPDGQPPSGEKGELFDGLDENVKKEAMTILEKERSGELTREEAQQQLAELGVEMPQRPTDKK</sequence>
<protein>
    <submittedName>
        <fullName evidence="3">Carbohydrate-binding domain-containing protein</fullName>
    </submittedName>
</protein>
<organism evidence="3 4">
    <name type="scientific">Sporosarcina gallistercoris</name>
    <dbReference type="NCBI Taxonomy" id="2762245"/>
    <lineage>
        <taxon>Bacteria</taxon>
        <taxon>Bacillati</taxon>
        <taxon>Bacillota</taxon>
        <taxon>Bacilli</taxon>
        <taxon>Bacillales</taxon>
        <taxon>Caryophanaceae</taxon>
        <taxon>Sporosarcina</taxon>
    </lineage>
</organism>
<feature type="compositionally biased region" description="Polar residues" evidence="1">
    <location>
        <begin position="400"/>
        <end position="412"/>
    </location>
</feature>
<accession>A0ABR8PMB6</accession>
<evidence type="ECO:0000313" key="3">
    <source>
        <dbReference type="EMBL" id="MBD7909321.1"/>
    </source>
</evidence>
<evidence type="ECO:0000313" key="4">
    <source>
        <dbReference type="Proteomes" id="UP000659496"/>
    </source>
</evidence>
<dbReference type="PROSITE" id="PS51257">
    <property type="entry name" value="PROKAR_LIPOPROTEIN"/>
    <property type="match status" value="1"/>
</dbReference>
<dbReference type="RefSeq" id="WP_191691402.1">
    <property type="nucleotide sequence ID" value="NZ_JACSQY010000011.1"/>
</dbReference>
<dbReference type="Pfam" id="PF14262">
    <property type="entry name" value="Cthe_2159"/>
    <property type="match status" value="1"/>
</dbReference>
<keyword evidence="4" id="KW-1185">Reference proteome</keyword>
<dbReference type="EMBL" id="JACSQY010000011">
    <property type="protein sequence ID" value="MBD7909321.1"/>
    <property type="molecule type" value="Genomic_DNA"/>
</dbReference>
<feature type="signal peptide" evidence="2">
    <location>
        <begin position="1"/>
        <end position="22"/>
    </location>
</feature>
<reference evidence="3 4" key="1">
    <citation type="submission" date="2020-08" db="EMBL/GenBank/DDBJ databases">
        <title>A Genomic Blueprint of the Chicken Gut Microbiome.</title>
        <authorList>
            <person name="Gilroy R."/>
            <person name="Ravi A."/>
            <person name="Getino M."/>
            <person name="Pursley I."/>
            <person name="Horton D.L."/>
            <person name="Alikhan N.-F."/>
            <person name="Baker D."/>
            <person name="Gharbi K."/>
            <person name="Hall N."/>
            <person name="Watson M."/>
            <person name="Adriaenssens E.M."/>
            <person name="Foster-Nyarko E."/>
            <person name="Jarju S."/>
            <person name="Secka A."/>
            <person name="Antonio M."/>
            <person name="Oren A."/>
            <person name="Chaudhuri R."/>
            <person name="La Ragione R.M."/>
            <person name="Hildebrand F."/>
            <person name="Pallen M.J."/>
        </authorList>
    </citation>
    <scope>NUCLEOTIDE SEQUENCE [LARGE SCALE GENOMIC DNA]</scope>
    <source>
        <strain evidence="3 4">Sa3CUA8</strain>
    </source>
</reference>
<feature type="compositionally biased region" description="Gly residues" evidence="1">
    <location>
        <begin position="607"/>
        <end position="616"/>
    </location>
</feature>
<feature type="region of interest" description="Disordered" evidence="1">
    <location>
        <begin position="284"/>
        <end position="323"/>
    </location>
</feature>
<keyword evidence="2" id="KW-0732">Signal</keyword>
<feature type="region of interest" description="Disordered" evidence="1">
    <location>
        <begin position="400"/>
        <end position="422"/>
    </location>
</feature>
<feature type="compositionally biased region" description="Basic and acidic residues" evidence="1">
    <location>
        <begin position="634"/>
        <end position="667"/>
    </location>
</feature>
<gene>
    <name evidence="3" type="ORF">H9659_13375</name>
</gene>
<evidence type="ECO:0000256" key="2">
    <source>
        <dbReference type="SAM" id="SignalP"/>
    </source>
</evidence>
<evidence type="ECO:0000256" key="1">
    <source>
        <dbReference type="SAM" id="MobiDB-lite"/>
    </source>
</evidence>
<feature type="chain" id="PRO_5046422904" evidence="2">
    <location>
        <begin position="23"/>
        <end position="686"/>
    </location>
</feature>
<dbReference type="InterPro" id="IPR025584">
    <property type="entry name" value="Cthe_2159"/>
</dbReference>
<proteinExistence type="predicted"/>
<dbReference type="Proteomes" id="UP000659496">
    <property type="component" value="Unassembled WGS sequence"/>
</dbReference>
<feature type="region of interest" description="Disordered" evidence="1">
    <location>
        <begin position="599"/>
        <end position="686"/>
    </location>
</feature>